<sequence>MDNNERIDIVPGTDYKIIQNKEKFSYGTDAIFLSDFGKPKGMVMDLGTGSGIIPLRIVGKKGIQMIYGIEIQEDVAQRAQRSIELNKLQDKIEIIHMNLKDLPNKFKKASFDTIISNPPYMKSECAIINKEQNFAISRHEIACTFEDIIMVSNYLLKPQGKVYIVHRPDRLTDILYTMRQYKIEPKYIRFVQPKIDKKPNLILIEGSKGGKPDLKFYNPLIVYNNDGTYTEEIYRIYGMDR</sequence>
<evidence type="ECO:0000313" key="2">
    <source>
        <dbReference type="EMBL" id="MBC8590236.1"/>
    </source>
</evidence>
<dbReference type="RefSeq" id="WP_249323056.1">
    <property type="nucleotide sequence ID" value="NZ_JACRTK010000001.1"/>
</dbReference>
<feature type="domain" description="Methyltransferase small" evidence="1">
    <location>
        <begin position="26"/>
        <end position="165"/>
    </location>
</feature>
<dbReference type="PANTHER" id="PTHR47739:SF1">
    <property type="entry name" value="TRNA1(VAL) (ADENINE(37)-N6)-METHYLTRANSFERASE"/>
    <property type="match status" value="1"/>
</dbReference>
<dbReference type="GO" id="GO:0032259">
    <property type="term" value="P:methylation"/>
    <property type="evidence" value="ECO:0007669"/>
    <property type="project" value="InterPro"/>
</dbReference>
<dbReference type="Pfam" id="PF05175">
    <property type="entry name" value="MTS"/>
    <property type="match status" value="1"/>
</dbReference>
<gene>
    <name evidence="2" type="ORF">H8689_03650</name>
</gene>
<dbReference type="InterPro" id="IPR029063">
    <property type="entry name" value="SAM-dependent_MTases_sf"/>
</dbReference>
<dbReference type="InterPro" id="IPR050210">
    <property type="entry name" value="tRNA_Adenine-N(6)_MTase"/>
</dbReference>
<evidence type="ECO:0000313" key="3">
    <source>
        <dbReference type="Proteomes" id="UP000601522"/>
    </source>
</evidence>
<dbReference type="GO" id="GO:0008757">
    <property type="term" value="F:S-adenosylmethionine-dependent methyltransferase activity"/>
    <property type="evidence" value="ECO:0007669"/>
    <property type="project" value="UniProtKB-ARBA"/>
</dbReference>
<dbReference type="GO" id="GO:0003676">
    <property type="term" value="F:nucleic acid binding"/>
    <property type="evidence" value="ECO:0007669"/>
    <property type="project" value="InterPro"/>
</dbReference>
<dbReference type="Gene3D" id="3.40.50.150">
    <property type="entry name" value="Vaccinia Virus protein VP39"/>
    <property type="match status" value="1"/>
</dbReference>
<dbReference type="PANTHER" id="PTHR47739">
    <property type="entry name" value="TRNA1(VAL) (ADENINE(37)-N6)-METHYLTRANSFERASE"/>
    <property type="match status" value="1"/>
</dbReference>
<dbReference type="GO" id="GO:0008170">
    <property type="term" value="F:N-methyltransferase activity"/>
    <property type="evidence" value="ECO:0007669"/>
    <property type="project" value="UniProtKB-ARBA"/>
</dbReference>
<dbReference type="SUPFAM" id="SSF53335">
    <property type="entry name" value="S-adenosyl-L-methionine-dependent methyltransferases"/>
    <property type="match status" value="1"/>
</dbReference>
<organism evidence="2 3">
    <name type="scientific">Wansuia hejianensis</name>
    <dbReference type="NCBI Taxonomy" id="2763667"/>
    <lineage>
        <taxon>Bacteria</taxon>
        <taxon>Bacillati</taxon>
        <taxon>Bacillota</taxon>
        <taxon>Clostridia</taxon>
        <taxon>Lachnospirales</taxon>
        <taxon>Lachnospiraceae</taxon>
        <taxon>Wansuia</taxon>
    </lineage>
</organism>
<reference evidence="2 3" key="1">
    <citation type="submission" date="2020-08" db="EMBL/GenBank/DDBJ databases">
        <title>Genome public.</title>
        <authorList>
            <person name="Liu C."/>
            <person name="Sun Q."/>
        </authorList>
    </citation>
    <scope>NUCLEOTIDE SEQUENCE [LARGE SCALE GENOMIC DNA]</scope>
    <source>
        <strain evidence="2 3">NSJ-26</strain>
    </source>
</reference>
<keyword evidence="3" id="KW-1185">Reference proteome</keyword>
<evidence type="ECO:0000259" key="1">
    <source>
        <dbReference type="Pfam" id="PF05175"/>
    </source>
</evidence>
<protein>
    <submittedName>
        <fullName evidence="2">tRNA1(Val) (Adenine(37)-N6)-methyltransferase</fullName>
    </submittedName>
</protein>
<dbReference type="CDD" id="cd02440">
    <property type="entry name" value="AdoMet_MTases"/>
    <property type="match status" value="1"/>
</dbReference>
<dbReference type="InterPro" id="IPR002052">
    <property type="entry name" value="DNA_methylase_N6_adenine_CS"/>
</dbReference>
<accession>A0A926IM50</accession>
<name>A0A926IM50_9FIRM</name>
<dbReference type="PROSITE" id="PS00092">
    <property type="entry name" value="N6_MTASE"/>
    <property type="match status" value="1"/>
</dbReference>
<dbReference type="InterPro" id="IPR007848">
    <property type="entry name" value="Small_mtfrase_dom"/>
</dbReference>
<comment type="caution">
    <text evidence="2">The sequence shown here is derived from an EMBL/GenBank/DDBJ whole genome shotgun (WGS) entry which is preliminary data.</text>
</comment>
<dbReference type="EMBL" id="JACRTK010000001">
    <property type="protein sequence ID" value="MBC8590236.1"/>
    <property type="molecule type" value="Genomic_DNA"/>
</dbReference>
<proteinExistence type="predicted"/>
<dbReference type="AlphaFoldDB" id="A0A926IM50"/>
<dbReference type="Proteomes" id="UP000601522">
    <property type="component" value="Unassembled WGS sequence"/>
</dbReference>